<dbReference type="InterPro" id="IPR001214">
    <property type="entry name" value="SET_dom"/>
</dbReference>
<evidence type="ECO:0000256" key="1">
    <source>
        <dbReference type="ARBA" id="ARBA00004286"/>
    </source>
</evidence>
<evidence type="ECO:0000256" key="6">
    <source>
        <dbReference type="ARBA" id="ARBA00023136"/>
    </source>
</evidence>
<reference evidence="11 12" key="1">
    <citation type="submission" date="2024-01" db="EMBL/GenBank/DDBJ databases">
        <title>The genomes of 5 underutilized Papilionoideae crops provide insights into root nodulation and disease resistanc.</title>
        <authorList>
            <person name="Jiang F."/>
        </authorList>
    </citation>
    <scope>NUCLEOTIDE SEQUENCE [LARGE SCALE GENOMIC DNA]</scope>
    <source>
        <strain evidence="11">LVBAO_FW01</strain>
        <tissue evidence="11">Leaves</tissue>
    </source>
</reference>
<feature type="compositionally biased region" description="Low complexity" evidence="7">
    <location>
        <begin position="27"/>
        <end position="40"/>
    </location>
</feature>
<keyword evidence="6 8" id="KW-0472">Membrane</keyword>
<dbReference type="GO" id="GO:0022857">
    <property type="term" value="F:transmembrane transporter activity"/>
    <property type="evidence" value="ECO:0007669"/>
    <property type="project" value="InterPro"/>
</dbReference>
<evidence type="ECO:0000259" key="10">
    <source>
        <dbReference type="PROSITE" id="PS50867"/>
    </source>
</evidence>
<feature type="transmembrane region" description="Helical" evidence="8">
    <location>
        <begin position="564"/>
        <end position="581"/>
    </location>
</feature>
<dbReference type="PROSITE" id="PS50867">
    <property type="entry name" value="PRE_SET"/>
    <property type="match status" value="1"/>
</dbReference>
<accession>A0AAN9KDF9</accession>
<dbReference type="PANTHER" id="PTHR45660">
    <property type="entry name" value="HISTONE-LYSINE N-METHYLTRANSFERASE SETMAR"/>
    <property type="match status" value="1"/>
</dbReference>
<dbReference type="GO" id="GO:0005694">
    <property type="term" value="C:chromosome"/>
    <property type="evidence" value="ECO:0007669"/>
    <property type="project" value="UniProtKB-SubCell"/>
</dbReference>
<evidence type="ECO:0000256" key="5">
    <source>
        <dbReference type="ARBA" id="ARBA00022989"/>
    </source>
</evidence>
<dbReference type="Pfam" id="PF05033">
    <property type="entry name" value="Pre-SET"/>
    <property type="match status" value="1"/>
</dbReference>
<protein>
    <submittedName>
        <fullName evidence="11">Uncharacterized protein</fullName>
    </submittedName>
</protein>
<dbReference type="Gene3D" id="1.20.1250.20">
    <property type="entry name" value="MFS general substrate transporter like domains"/>
    <property type="match status" value="1"/>
</dbReference>
<dbReference type="Pfam" id="PF00083">
    <property type="entry name" value="Sugar_tr"/>
    <property type="match status" value="1"/>
</dbReference>
<feature type="domain" description="SET" evidence="9">
    <location>
        <begin position="329"/>
        <end position="481"/>
    </location>
</feature>
<dbReference type="Gene3D" id="2.170.270.10">
    <property type="entry name" value="SET domain"/>
    <property type="match status" value="1"/>
</dbReference>
<feature type="domain" description="Pre-SET" evidence="10">
    <location>
        <begin position="264"/>
        <end position="326"/>
    </location>
</feature>
<evidence type="ECO:0000256" key="3">
    <source>
        <dbReference type="ARBA" id="ARBA00022454"/>
    </source>
</evidence>
<comment type="subcellular location">
    <subcellularLocation>
        <location evidence="1">Chromosome</location>
    </subcellularLocation>
    <subcellularLocation>
        <location evidence="2">Membrane</location>
    </subcellularLocation>
</comment>
<keyword evidence="5 8" id="KW-1133">Transmembrane helix</keyword>
<dbReference type="InterPro" id="IPR046341">
    <property type="entry name" value="SET_dom_sf"/>
</dbReference>
<comment type="caution">
    <text evidence="11">The sequence shown here is derived from an EMBL/GenBank/DDBJ whole genome shotgun (WGS) entry which is preliminary data.</text>
</comment>
<dbReference type="PANTHER" id="PTHR45660:SF91">
    <property type="entry name" value="HISTONE-LYSINE N-METHYLTRANSFERASE, H3 LYSINE-9 SPECIFIC SUVH4-LIKE ISOFORM X1"/>
    <property type="match status" value="1"/>
</dbReference>
<evidence type="ECO:0000256" key="2">
    <source>
        <dbReference type="ARBA" id="ARBA00004370"/>
    </source>
</evidence>
<dbReference type="Proteomes" id="UP001367508">
    <property type="component" value="Unassembled WGS sequence"/>
</dbReference>
<sequence>MVEIKSCEDTVDTNNRLIVLPDEHSSDVSSNDAVSNNINVEQDPKNTETQESLVQSRVSLRLQKKLQVNYSEASRRPIDGVDGNHSIQKRKKLKNISCVAGGDGEDSRPRKSDLLVFDELDFRSVVMLKESLRLFNLQILQSSEQNKNDVNDSKEEAVEKILKTSKRTKYWGLEKFVPGLTVSKYVIEKMRRMAELGLDKVVHFVEEKISRGPSDPPWDLSSGQEAIAIPVTNEYDDPPIAPPRFTYIKSLQIANNVKIPASEYKCQCKGSCQNMKTCDCAILNEVDFPYVRCNGDRLIEARSIVYECGPSCGCKPNCGNKISQKGIKYQLEVYRTPKKGWGVRTWDFIPSGAPVCEYIGVVKKNDELLDAKENDYIFDIDCWQTINGIDGREKRLCDVSLPPNAIVKNKDDETTQDVAEAEFSIDASSFGNIARFINHSCDPNLFVQCILNSHHNFGLARLVLFAGDDIPPYQELTYDYGYKLDSVIDSDGNLKQMPCYCGAAICPFPATLMLIGGILCAETPNSLVEQAFQQLTGNNSILFYALVIFQSLGFGSKASLFSSFITNGALLVAIVISMFLVDKFGRRAFFLEAGFEMICCMAMASFYMLVLEFHEANEIVANVISLSDLQITTIVVLALGFGISAFLVKVNFLFVLGFGRKAIVGQRDQGASNVKPEAV</sequence>
<evidence type="ECO:0000256" key="8">
    <source>
        <dbReference type="SAM" id="Phobius"/>
    </source>
</evidence>
<dbReference type="InterPro" id="IPR005828">
    <property type="entry name" value="MFS_sugar_transport-like"/>
</dbReference>
<evidence type="ECO:0000313" key="11">
    <source>
        <dbReference type="EMBL" id="KAK7314426.1"/>
    </source>
</evidence>
<gene>
    <name evidence="11" type="ORF">VNO77_32949</name>
</gene>
<dbReference type="InterPro" id="IPR051357">
    <property type="entry name" value="H3K9_HMTase_SUVAR3-9"/>
</dbReference>
<dbReference type="EMBL" id="JAYMYQ010000008">
    <property type="protein sequence ID" value="KAK7314426.1"/>
    <property type="molecule type" value="Genomic_DNA"/>
</dbReference>
<keyword evidence="3" id="KW-0158">Chromosome</keyword>
<dbReference type="GO" id="GO:0016020">
    <property type="term" value="C:membrane"/>
    <property type="evidence" value="ECO:0007669"/>
    <property type="project" value="UniProtKB-SubCell"/>
</dbReference>
<dbReference type="SMART" id="SM00468">
    <property type="entry name" value="PreSET"/>
    <property type="match status" value="1"/>
</dbReference>
<dbReference type="GO" id="GO:0003690">
    <property type="term" value="F:double-stranded DNA binding"/>
    <property type="evidence" value="ECO:0007669"/>
    <property type="project" value="TreeGrafter"/>
</dbReference>
<evidence type="ECO:0000313" key="12">
    <source>
        <dbReference type="Proteomes" id="UP001367508"/>
    </source>
</evidence>
<dbReference type="GO" id="GO:0008270">
    <property type="term" value="F:zinc ion binding"/>
    <property type="evidence" value="ECO:0007669"/>
    <property type="project" value="InterPro"/>
</dbReference>
<organism evidence="11 12">
    <name type="scientific">Canavalia gladiata</name>
    <name type="common">Sword bean</name>
    <name type="synonym">Dolichos gladiatus</name>
    <dbReference type="NCBI Taxonomy" id="3824"/>
    <lineage>
        <taxon>Eukaryota</taxon>
        <taxon>Viridiplantae</taxon>
        <taxon>Streptophyta</taxon>
        <taxon>Embryophyta</taxon>
        <taxon>Tracheophyta</taxon>
        <taxon>Spermatophyta</taxon>
        <taxon>Magnoliopsida</taxon>
        <taxon>eudicotyledons</taxon>
        <taxon>Gunneridae</taxon>
        <taxon>Pentapetalae</taxon>
        <taxon>rosids</taxon>
        <taxon>fabids</taxon>
        <taxon>Fabales</taxon>
        <taxon>Fabaceae</taxon>
        <taxon>Papilionoideae</taxon>
        <taxon>50 kb inversion clade</taxon>
        <taxon>NPAAA clade</taxon>
        <taxon>indigoferoid/millettioid clade</taxon>
        <taxon>Phaseoleae</taxon>
        <taxon>Canavalia</taxon>
    </lineage>
</organism>
<dbReference type="PROSITE" id="PS50280">
    <property type="entry name" value="SET"/>
    <property type="match status" value="1"/>
</dbReference>
<feature type="transmembrane region" description="Helical" evidence="8">
    <location>
        <begin position="631"/>
        <end position="658"/>
    </location>
</feature>
<dbReference type="AlphaFoldDB" id="A0AAN9KDF9"/>
<feature type="region of interest" description="Disordered" evidence="7">
    <location>
        <begin position="22"/>
        <end position="50"/>
    </location>
</feature>
<dbReference type="SMART" id="SM00317">
    <property type="entry name" value="SET"/>
    <property type="match status" value="1"/>
</dbReference>
<dbReference type="SUPFAM" id="SSF103473">
    <property type="entry name" value="MFS general substrate transporter"/>
    <property type="match status" value="1"/>
</dbReference>
<dbReference type="InterPro" id="IPR036259">
    <property type="entry name" value="MFS_trans_sf"/>
</dbReference>
<dbReference type="SUPFAM" id="SSF82199">
    <property type="entry name" value="SET domain"/>
    <property type="match status" value="1"/>
</dbReference>
<feature type="transmembrane region" description="Helical" evidence="8">
    <location>
        <begin position="588"/>
        <end position="611"/>
    </location>
</feature>
<evidence type="ECO:0000256" key="7">
    <source>
        <dbReference type="SAM" id="MobiDB-lite"/>
    </source>
</evidence>
<dbReference type="GO" id="GO:0042054">
    <property type="term" value="F:histone methyltransferase activity"/>
    <property type="evidence" value="ECO:0007669"/>
    <property type="project" value="InterPro"/>
</dbReference>
<dbReference type="InterPro" id="IPR007728">
    <property type="entry name" value="Pre-SET_dom"/>
</dbReference>
<keyword evidence="12" id="KW-1185">Reference proteome</keyword>
<dbReference type="Pfam" id="PF00856">
    <property type="entry name" value="SET"/>
    <property type="match status" value="1"/>
</dbReference>
<dbReference type="GO" id="GO:0005634">
    <property type="term" value="C:nucleus"/>
    <property type="evidence" value="ECO:0007669"/>
    <property type="project" value="InterPro"/>
</dbReference>
<proteinExistence type="predicted"/>
<evidence type="ECO:0000259" key="9">
    <source>
        <dbReference type="PROSITE" id="PS50280"/>
    </source>
</evidence>
<name>A0AAN9KDF9_CANGL</name>
<keyword evidence="4 8" id="KW-0812">Transmembrane</keyword>
<evidence type="ECO:0000256" key="4">
    <source>
        <dbReference type="ARBA" id="ARBA00022692"/>
    </source>
</evidence>